<proteinExistence type="predicted"/>
<reference evidence="2" key="1">
    <citation type="submission" date="2023-01" db="EMBL/GenBank/DDBJ databases">
        <title>Key to firefly adult light organ development and bioluminescence: homeobox transcription factors regulate luciferase expression and transportation to peroxisome.</title>
        <authorList>
            <person name="Fu X."/>
        </authorList>
    </citation>
    <scope>NUCLEOTIDE SEQUENCE [LARGE SCALE GENOMIC DNA]</scope>
</reference>
<dbReference type="Pfam" id="PF14868">
    <property type="entry name" value="DUF4487"/>
    <property type="match status" value="1"/>
</dbReference>
<gene>
    <name evidence="1" type="ORF">RN001_000557</name>
</gene>
<protein>
    <submittedName>
        <fullName evidence="1">Uncharacterized protein</fullName>
    </submittedName>
</protein>
<accession>A0AAN7PMF5</accession>
<dbReference type="Proteomes" id="UP001353858">
    <property type="component" value="Unassembled WGS sequence"/>
</dbReference>
<dbReference type="InterPro" id="IPR027902">
    <property type="entry name" value="DUF4487"/>
</dbReference>
<sequence length="790" mass="91788">MSIVVVENKILKHLLPVLKSIQLNIFEDVESTILSEKNLNEKMQILHKHLHTCISVLEVLDSVLECLSKKEQIGLGDVASVPINIIEILYITFEHCKNSNILYKGLSNTNEILDVFKLSQEIHKKVLIFMNCRVNIKEAQTHILKSFLQSLVKIGKILGCMNMKSLADNWRGYLDVSQKFFHVLNGNYSIKDAIQCLSLDIDKNLKSLLKNNENTKNLNSITKLCNFLIKIIAKICDVFLRDSQEDWETTFHVFLRIYSYHPCFLRYQVYPDVMVNEIEGVVFSSVDILLGTLCAKSEFCKMLINCKEMHTSSEKCLLLMMNVFKKINLLLKTNANIQCVPQLIDIFFNVLSKGYFEFWKLILITPNHELLYEEIIRNVAQIMRLLSNEEYNEVECVLFKNIFSDSIWCSLMANDIWQLALRGEAQLSYETMCGVLKQTEVHLKENFAVRPQLIFLKNLLSQLAKNLSENHKQFLFDQYPLDRYLHLWKTLGFQSVPKSQLGAITFIHRTVVGKSILLINKKLILEDFTALCDALEALCLIPKNDKSDLSQLKTVLLDLWKFIFSNDWRDSFYSKYFIRKLIIATNNLLLEFNNEQLLQILNNMSLLVDTGVDLKILLITSLSVLSKKVPEESPERNQICTKISAIFCKLFKDKNQIIQHKTLEVFFSFDKVSAYNVIIQNVIKHDYDVERRRSNFAQKNIVANKSLNWQEYFQVQSDYKFSHQCPLLTNLKSNDLLTHNQFFSKGEDNRDKIDEVVKTIKTNIEMFYKLSGKHGMTEESTTEIMRILNK</sequence>
<organism evidence="1 2">
    <name type="scientific">Aquatica leii</name>
    <dbReference type="NCBI Taxonomy" id="1421715"/>
    <lineage>
        <taxon>Eukaryota</taxon>
        <taxon>Metazoa</taxon>
        <taxon>Ecdysozoa</taxon>
        <taxon>Arthropoda</taxon>
        <taxon>Hexapoda</taxon>
        <taxon>Insecta</taxon>
        <taxon>Pterygota</taxon>
        <taxon>Neoptera</taxon>
        <taxon>Endopterygota</taxon>
        <taxon>Coleoptera</taxon>
        <taxon>Polyphaga</taxon>
        <taxon>Elateriformia</taxon>
        <taxon>Elateroidea</taxon>
        <taxon>Lampyridae</taxon>
        <taxon>Luciolinae</taxon>
        <taxon>Aquatica</taxon>
    </lineage>
</organism>
<dbReference type="AlphaFoldDB" id="A0AAN7PMF5"/>
<comment type="caution">
    <text evidence="1">The sequence shown here is derived from an EMBL/GenBank/DDBJ whole genome shotgun (WGS) entry which is preliminary data.</text>
</comment>
<name>A0AAN7PMF5_9COLE</name>
<evidence type="ECO:0000313" key="2">
    <source>
        <dbReference type="Proteomes" id="UP001353858"/>
    </source>
</evidence>
<dbReference type="PANTHER" id="PTHR16071">
    <property type="entry name" value="CHROMOSOME 1 OPEN READING FRAME 112"/>
    <property type="match status" value="1"/>
</dbReference>
<dbReference type="EMBL" id="JARPUR010000001">
    <property type="protein sequence ID" value="KAK4884286.1"/>
    <property type="molecule type" value="Genomic_DNA"/>
</dbReference>
<dbReference type="PANTHER" id="PTHR16071:SF2">
    <property type="entry name" value="FIGNL1-INTERACTING REGULATOR OF RECOMBINATION AND MITOSIS"/>
    <property type="match status" value="1"/>
</dbReference>
<evidence type="ECO:0000313" key="1">
    <source>
        <dbReference type="EMBL" id="KAK4884286.1"/>
    </source>
</evidence>
<keyword evidence="2" id="KW-1185">Reference proteome</keyword>